<organism evidence="2 3">
    <name type="scientific">Sistotremastrum suecicum HHB10207 ss-3</name>
    <dbReference type="NCBI Taxonomy" id="1314776"/>
    <lineage>
        <taxon>Eukaryota</taxon>
        <taxon>Fungi</taxon>
        <taxon>Dikarya</taxon>
        <taxon>Basidiomycota</taxon>
        <taxon>Agaricomycotina</taxon>
        <taxon>Agaricomycetes</taxon>
        <taxon>Sistotremastrales</taxon>
        <taxon>Sistotremastraceae</taxon>
        <taxon>Sistotremastrum</taxon>
    </lineage>
</organism>
<evidence type="ECO:0000313" key="2">
    <source>
        <dbReference type="EMBL" id="KZT36878.1"/>
    </source>
</evidence>
<reference evidence="2 3" key="1">
    <citation type="journal article" date="2016" name="Mol. Biol. Evol.">
        <title>Comparative Genomics of Early-Diverging Mushroom-Forming Fungi Provides Insights into the Origins of Lignocellulose Decay Capabilities.</title>
        <authorList>
            <person name="Nagy L.G."/>
            <person name="Riley R."/>
            <person name="Tritt A."/>
            <person name="Adam C."/>
            <person name="Daum C."/>
            <person name="Floudas D."/>
            <person name="Sun H."/>
            <person name="Yadav J.S."/>
            <person name="Pangilinan J."/>
            <person name="Larsson K.H."/>
            <person name="Matsuura K."/>
            <person name="Barry K."/>
            <person name="Labutti K."/>
            <person name="Kuo R."/>
            <person name="Ohm R.A."/>
            <person name="Bhattacharya S.S."/>
            <person name="Shirouzu T."/>
            <person name="Yoshinaga Y."/>
            <person name="Martin F.M."/>
            <person name="Grigoriev I.V."/>
            <person name="Hibbett D.S."/>
        </authorList>
    </citation>
    <scope>NUCLEOTIDE SEQUENCE [LARGE SCALE GENOMIC DNA]</scope>
    <source>
        <strain evidence="2 3">HHB10207 ss-3</strain>
    </source>
</reference>
<feature type="compositionally biased region" description="Polar residues" evidence="1">
    <location>
        <begin position="87"/>
        <end position="99"/>
    </location>
</feature>
<proteinExistence type="predicted"/>
<sequence>MPPFVMPYANFVLRPGCTLPPLHPRMAWKAAGLWPHLFMQVIEEPKAEPLATPPGLLRSDERSASTSSTGSGSTLDSDLEEDGRMTPATSIPSRESTLTPCPPTPDPKSKKVVKVSTPRKPLRRSARLLKDILPPAPIRERTDPERNFDDASEVFLDNIIRVYSSCERKHEAWFLMTVNEKKTVMLEEDAPLRESKDKAQKAHDEWVEYAESRGWDSYIDSAWNKRKRREQEDAVEQGQPKRARRS</sequence>
<evidence type="ECO:0000256" key="1">
    <source>
        <dbReference type="SAM" id="MobiDB-lite"/>
    </source>
</evidence>
<gene>
    <name evidence="2" type="ORF">SISSUDRAFT_1130049</name>
</gene>
<keyword evidence="3" id="KW-1185">Reference proteome</keyword>
<feature type="region of interest" description="Disordered" evidence="1">
    <location>
        <begin position="49"/>
        <end position="119"/>
    </location>
</feature>
<dbReference type="Proteomes" id="UP000076798">
    <property type="component" value="Unassembled WGS sequence"/>
</dbReference>
<protein>
    <submittedName>
        <fullName evidence="2">Uncharacterized protein</fullName>
    </submittedName>
</protein>
<feature type="compositionally biased region" description="Low complexity" evidence="1">
    <location>
        <begin position="64"/>
        <end position="76"/>
    </location>
</feature>
<name>A0A166BY82_9AGAM</name>
<dbReference type="AlphaFoldDB" id="A0A166BY82"/>
<accession>A0A166BY82</accession>
<evidence type="ECO:0000313" key="3">
    <source>
        <dbReference type="Proteomes" id="UP000076798"/>
    </source>
</evidence>
<dbReference type="EMBL" id="KV428097">
    <property type="protein sequence ID" value="KZT36878.1"/>
    <property type="molecule type" value="Genomic_DNA"/>
</dbReference>
<feature type="region of interest" description="Disordered" evidence="1">
    <location>
        <begin position="224"/>
        <end position="246"/>
    </location>
</feature>